<dbReference type="EMBL" id="CM042889">
    <property type="protein sequence ID" value="KAI4319107.1"/>
    <property type="molecule type" value="Genomic_DNA"/>
</dbReference>
<protein>
    <submittedName>
        <fullName evidence="1">Uncharacterized protein</fullName>
    </submittedName>
</protein>
<proteinExistence type="predicted"/>
<comment type="caution">
    <text evidence="1">The sequence shown here is derived from an EMBL/GenBank/DDBJ whole genome shotgun (WGS) entry which is preliminary data.</text>
</comment>
<name>A0ACB9M4L7_9MYRT</name>
<keyword evidence="2" id="KW-1185">Reference proteome</keyword>
<organism evidence="1 2">
    <name type="scientific">Melastoma candidum</name>
    <dbReference type="NCBI Taxonomy" id="119954"/>
    <lineage>
        <taxon>Eukaryota</taxon>
        <taxon>Viridiplantae</taxon>
        <taxon>Streptophyta</taxon>
        <taxon>Embryophyta</taxon>
        <taxon>Tracheophyta</taxon>
        <taxon>Spermatophyta</taxon>
        <taxon>Magnoliopsida</taxon>
        <taxon>eudicotyledons</taxon>
        <taxon>Gunneridae</taxon>
        <taxon>Pentapetalae</taxon>
        <taxon>rosids</taxon>
        <taxon>malvids</taxon>
        <taxon>Myrtales</taxon>
        <taxon>Melastomataceae</taxon>
        <taxon>Melastomatoideae</taxon>
        <taxon>Melastomateae</taxon>
        <taxon>Melastoma</taxon>
    </lineage>
</organism>
<sequence>MILNCICCVPAEASDTTWVEKVLLDFQDVFQEPTGLPPFRGHDHSIMLKEGVQGINVRPYRHSAAQKDIGPNVTVFANARVGAGTRLISCIILDDVEIKGGGDYSSKLGITILGEGVTVEDEVVLINCIVLPHKTMNDSVQEEIIL</sequence>
<accession>A0ACB9M4L7</accession>
<evidence type="ECO:0000313" key="1">
    <source>
        <dbReference type="EMBL" id="KAI4319107.1"/>
    </source>
</evidence>
<dbReference type="Proteomes" id="UP001057402">
    <property type="component" value="Chromosome 10"/>
</dbReference>
<gene>
    <name evidence="1" type="ORF">MLD38_032748</name>
</gene>
<reference evidence="2" key="1">
    <citation type="journal article" date="2023" name="Front. Plant Sci.">
        <title>Chromosomal-level genome assembly of Melastoma candidum provides insights into trichome evolution.</title>
        <authorList>
            <person name="Zhong Y."/>
            <person name="Wu W."/>
            <person name="Sun C."/>
            <person name="Zou P."/>
            <person name="Liu Y."/>
            <person name="Dai S."/>
            <person name="Zhou R."/>
        </authorList>
    </citation>
    <scope>NUCLEOTIDE SEQUENCE [LARGE SCALE GENOMIC DNA]</scope>
</reference>
<evidence type="ECO:0000313" key="2">
    <source>
        <dbReference type="Proteomes" id="UP001057402"/>
    </source>
</evidence>